<keyword evidence="6" id="KW-1185">Reference proteome</keyword>
<dbReference type="InterPro" id="IPR018060">
    <property type="entry name" value="HTH_AraC"/>
</dbReference>
<dbReference type="Gene3D" id="1.10.10.60">
    <property type="entry name" value="Homeodomain-like"/>
    <property type="match status" value="1"/>
</dbReference>
<dbReference type="SUPFAM" id="SSF46689">
    <property type="entry name" value="Homeodomain-like"/>
    <property type="match status" value="1"/>
</dbReference>
<dbReference type="InterPro" id="IPR050204">
    <property type="entry name" value="AraC_XylS_family_regulators"/>
</dbReference>
<comment type="caution">
    <text evidence="5">The sequence shown here is derived from an EMBL/GenBank/DDBJ whole genome shotgun (WGS) entry which is preliminary data.</text>
</comment>
<gene>
    <name evidence="5" type="ORF">GCM10007160_40320</name>
</gene>
<evidence type="ECO:0000313" key="5">
    <source>
        <dbReference type="EMBL" id="GGY08875.1"/>
    </source>
</evidence>
<evidence type="ECO:0000256" key="3">
    <source>
        <dbReference type="ARBA" id="ARBA00023163"/>
    </source>
</evidence>
<sequence length="333" mass="37270">MSGFPPLISPPVQSGKGFDDFQAQCGALFEPYRMCPERRHTDFHWGSNIRAGHGLSLVRMQYNFDWSLTQDGERRGFCVFIPRVGGYEATLDKRQVEVTPGKILLVPTRQVRCIKLYSNSMRPGIALDFDEGVVAKVLSSLSDDDKVTDCRDILPVLERSSHVGTALSGIAQLLETGTFVDEGLRNSPKAAALMIEAALTLIFENVPHHGSNRVQRRAPLLAPRHVHDAVDFMRAHLHQPLTMSDIATAAGVSVRSLQVAFRHFYDTTPMAYLRQLRLEEVHAELSSAENRLPVNEVALKWGFLHMGRFAAQYRAAYGVYPSETMARAQRMLH</sequence>
<evidence type="ECO:0000313" key="6">
    <source>
        <dbReference type="Proteomes" id="UP000653056"/>
    </source>
</evidence>
<reference evidence="6" key="1">
    <citation type="journal article" date="2019" name="Int. J. Syst. Evol. Microbiol.">
        <title>The Global Catalogue of Microorganisms (GCM) 10K type strain sequencing project: providing services to taxonomists for standard genome sequencing and annotation.</title>
        <authorList>
            <consortium name="The Broad Institute Genomics Platform"/>
            <consortium name="The Broad Institute Genome Sequencing Center for Infectious Disease"/>
            <person name="Wu L."/>
            <person name="Ma J."/>
        </authorList>
    </citation>
    <scope>NUCLEOTIDE SEQUENCE [LARGE SCALE GENOMIC DNA]</scope>
    <source>
        <strain evidence="6">KCTC 22228</strain>
    </source>
</reference>
<dbReference type="PANTHER" id="PTHR46796:SF12">
    <property type="entry name" value="HTH-TYPE DNA-BINDING TRANSCRIPTIONAL ACTIVATOR EUTR"/>
    <property type="match status" value="1"/>
</dbReference>
<evidence type="ECO:0000256" key="2">
    <source>
        <dbReference type="ARBA" id="ARBA00023125"/>
    </source>
</evidence>
<evidence type="ECO:0000256" key="1">
    <source>
        <dbReference type="ARBA" id="ARBA00023015"/>
    </source>
</evidence>
<dbReference type="InterPro" id="IPR009057">
    <property type="entry name" value="Homeodomain-like_sf"/>
</dbReference>
<keyword evidence="1" id="KW-0805">Transcription regulation</keyword>
<name>A0ABQ2ZD45_9GAMM</name>
<dbReference type="PANTHER" id="PTHR46796">
    <property type="entry name" value="HTH-TYPE TRANSCRIPTIONAL ACTIVATOR RHAS-RELATED"/>
    <property type="match status" value="1"/>
</dbReference>
<organism evidence="5 6">
    <name type="scientific">Litchfieldella qijiaojingensis</name>
    <dbReference type="NCBI Taxonomy" id="980347"/>
    <lineage>
        <taxon>Bacteria</taxon>
        <taxon>Pseudomonadati</taxon>
        <taxon>Pseudomonadota</taxon>
        <taxon>Gammaproteobacteria</taxon>
        <taxon>Oceanospirillales</taxon>
        <taxon>Halomonadaceae</taxon>
        <taxon>Litchfieldella</taxon>
    </lineage>
</organism>
<dbReference type="RefSeq" id="WP_189472462.1">
    <property type="nucleotide sequence ID" value="NZ_BMXS01000032.1"/>
</dbReference>
<feature type="domain" description="HTH araC/xylS-type" evidence="4">
    <location>
        <begin position="227"/>
        <end position="327"/>
    </location>
</feature>
<protein>
    <submittedName>
        <fullName evidence="5">AraC family transcriptional regulator</fullName>
    </submittedName>
</protein>
<evidence type="ECO:0000259" key="4">
    <source>
        <dbReference type="PROSITE" id="PS01124"/>
    </source>
</evidence>
<dbReference type="EMBL" id="BMXS01000032">
    <property type="protein sequence ID" value="GGY08875.1"/>
    <property type="molecule type" value="Genomic_DNA"/>
</dbReference>
<accession>A0ABQ2ZD45</accession>
<dbReference type="Proteomes" id="UP000653056">
    <property type="component" value="Unassembled WGS sequence"/>
</dbReference>
<keyword evidence="3" id="KW-0804">Transcription</keyword>
<dbReference type="Pfam" id="PF12833">
    <property type="entry name" value="HTH_18"/>
    <property type="match status" value="1"/>
</dbReference>
<keyword evidence="2" id="KW-0238">DNA-binding</keyword>
<proteinExistence type="predicted"/>
<dbReference type="PROSITE" id="PS01124">
    <property type="entry name" value="HTH_ARAC_FAMILY_2"/>
    <property type="match status" value="1"/>
</dbReference>
<dbReference type="SMART" id="SM00342">
    <property type="entry name" value="HTH_ARAC"/>
    <property type="match status" value="1"/>
</dbReference>